<evidence type="ECO:0000256" key="1">
    <source>
        <dbReference type="SAM" id="Phobius"/>
    </source>
</evidence>
<evidence type="ECO:0000313" key="5">
    <source>
        <dbReference type="Proteomes" id="UP001055303"/>
    </source>
</evidence>
<organism evidence="3 4">
    <name type="scientific">Methylobacterium dankookense</name>
    <dbReference type="NCBI Taxonomy" id="560405"/>
    <lineage>
        <taxon>Bacteria</taxon>
        <taxon>Pseudomonadati</taxon>
        <taxon>Pseudomonadota</taxon>
        <taxon>Alphaproteobacteria</taxon>
        <taxon>Hyphomicrobiales</taxon>
        <taxon>Methylobacteriaceae</taxon>
        <taxon>Methylobacterium</taxon>
    </lineage>
</organism>
<keyword evidence="5" id="KW-1185">Reference proteome</keyword>
<protein>
    <submittedName>
        <fullName evidence="3">Uncharacterized protein</fullName>
    </submittedName>
</protein>
<sequence>MACPPEGQDLCAIWAIIAGLVCLIVGRWLGAREDRQRPE</sequence>
<keyword evidence="1" id="KW-0472">Membrane</keyword>
<reference evidence="2" key="2">
    <citation type="journal article" date="2021" name="Front. Microbiol.">
        <title>Comprehensive Comparative Genomics and Phenotyping of Methylobacterium Species.</title>
        <authorList>
            <person name="Alessa O."/>
            <person name="Ogura Y."/>
            <person name="Fujitani Y."/>
            <person name="Takami H."/>
            <person name="Hayashi T."/>
            <person name="Sahin N."/>
            <person name="Tani A."/>
        </authorList>
    </citation>
    <scope>NUCLEOTIDE SEQUENCE</scope>
    <source>
        <strain evidence="2">DSM 22415</strain>
    </source>
</reference>
<keyword evidence="1" id="KW-1133">Transmembrane helix</keyword>
<gene>
    <name evidence="2" type="ORF">IFDJLNFL_4080</name>
    <name evidence="3" type="ORF">MTDSW087_04849</name>
</gene>
<dbReference type="AlphaFoldDB" id="A0A564G539"/>
<accession>A0A564G539</accession>
<feature type="transmembrane region" description="Helical" evidence="1">
    <location>
        <begin position="12"/>
        <end position="30"/>
    </location>
</feature>
<evidence type="ECO:0000313" key="4">
    <source>
        <dbReference type="Proteomes" id="UP000401717"/>
    </source>
</evidence>
<dbReference type="Proteomes" id="UP000401717">
    <property type="component" value="Unassembled WGS sequence"/>
</dbReference>
<keyword evidence="1" id="KW-0812">Transmembrane</keyword>
<reference evidence="2" key="3">
    <citation type="submission" date="2021-08" db="EMBL/GenBank/DDBJ databases">
        <authorList>
            <person name="Tani A."/>
            <person name="Ola A."/>
            <person name="Ogura Y."/>
            <person name="Katsura K."/>
            <person name="Hayashi T."/>
        </authorList>
    </citation>
    <scope>NUCLEOTIDE SEQUENCE</scope>
    <source>
        <strain evidence="2">DSM 22415</strain>
    </source>
</reference>
<proteinExistence type="predicted"/>
<evidence type="ECO:0000313" key="3">
    <source>
        <dbReference type="EMBL" id="VUF15116.1"/>
    </source>
</evidence>
<evidence type="ECO:0000313" key="2">
    <source>
        <dbReference type="EMBL" id="GJD58165.1"/>
    </source>
</evidence>
<dbReference type="EMBL" id="BPQI01000133">
    <property type="protein sequence ID" value="GJD58165.1"/>
    <property type="molecule type" value="Genomic_DNA"/>
</dbReference>
<reference evidence="3 4" key="1">
    <citation type="submission" date="2019-06" db="EMBL/GenBank/DDBJ databases">
        <authorList>
            <person name="Rodrigo-Torres L."/>
            <person name="Arahal R. D."/>
            <person name="Lucena T."/>
        </authorList>
    </citation>
    <scope>NUCLEOTIDE SEQUENCE [LARGE SCALE GENOMIC DNA]</scope>
    <source>
        <strain evidence="3 4">SW08-7</strain>
    </source>
</reference>
<dbReference type="EMBL" id="CABFVH010000046">
    <property type="protein sequence ID" value="VUF15116.1"/>
    <property type="molecule type" value="Genomic_DNA"/>
</dbReference>
<dbReference type="Proteomes" id="UP001055303">
    <property type="component" value="Unassembled WGS sequence"/>
</dbReference>
<name>A0A564G539_9HYPH</name>